<evidence type="ECO:0000256" key="6">
    <source>
        <dbReference type="ARBA" id="ARBA00023136"/>
    </source>
</evidence>
<feature type="transmembrane region" description="Helical" evidence="8">
    <location>
        <begin position="323"/>
        <end position="340"/>
    </location>
</feature>
<comment type="caution">
    <text evidence="8">Lacks conserved residue(s) required for the propagation of feature annotation.</text>
</comment>
<dbReference type="Ensembl" id="ENSCCRT00020069745.1">
    <property type="protein sequence ID" value="ENSCCRP00020063357.1"/>
    <property type="gene ID" value="ENSCCRG00020028219.1"/>
</dbReference>
<sequence length="845" mass="98184">MWRNEKYETVPLDVKGIDEDNSKGTRDSLYPQAALRKAQQGNERPKDPKLWPYFQDGLRRIDYVLTYHVQKPQSTRKQSAKSCLCFKFRRERSSPPVHEDPELAAQEQRLDYHEDDQRLRREEFEENLREMGLEMEREEGNKIPGVGFLKIHAPWEVLCREAEFMKLKMPTFKKYKVSHGSSIVEKVNMFVQKVTATLQPKVGENRDVILILSLQILCEEWASYSIFYKYQPIGLIRKYFGEKVGLYFAWLGVYTQMLIPAAIVGVIVFLYGCVTVEDNIPSMEVCDERNNITMCPICDRVCSYWKLVTACGTARASHLFDNAATVFFAIFMALWATMFMEHWKRRQMRLNYIWDLTSFEDAEVSHEENVKLTCRDRMPAYMTIIVMMICVTLAIVFGVVLYRVSIMTALHMSSTPSFRTNIRATVKTTAAIINLIIIIIMDEVYGAIARWLTIMEVPKTDKSFEERLIFKTFILKFANAFTPIVYLAFFRGRIIGRPGKYIYVMGSYRMEECAHAGCLMELCIQLCITMLGKQLIQNNLFEIGVPKLKKMLRQRKIDKKHQEELDKTLHRHEKDHFLGPFVGLNPEYMEMIIQFGMVTLFVASFPLAPLFALLNNIIEIRLDAKKFVTELRRPIAVRAKDIGIWYTLLRGLSKVAVIVNAFVISFTSDFIPRLVYQYMYSPDGTLHGFVNHTLSYFNVSHFQPGTEPTESMHLGYKVEVCRYKDYRDPPWSDTPYEFSRQFWAILAARLAFVIVFQNVVMLMSDFVDWLIPDIPKDISIQIHNERNLIVELFMKQEQGKKYRNTIGDPSPHTRSDPSAAREAVTRSIPGPQYSSVTCSNRMERL</sequence>
<proteinExistence type="inferred from homology"/>
<feature type="domain" description="Anoctamin dimerisation" evidence="11">
    <location>
        <begin position="53"/>
        <end position="201"/>
    </location>
</feature>
<dbReference type="GO" id="GO:0005886">
    <property type="term" value="C:plasma membrane"/>
    <property type="evidence" value="ECO:0007669"/>
    <property type="project" value="UniProtKB-SubCell"/>
</dbReference>
<accession>A0A8C2FY87</accession>
<evidence type="ECO:0000259" key="11">
    <source>
        <dbReference type="Pfam" id="PF16178"/>
    </source>
</evidence>
<keyword evidence="3" id="KW-1003">Cell membrane</keyword>
<dbReference type="Pfam" id="PF16178">
    <property type="entry name" value="Anoct_dimer"/>
    <property type="match status" value="1"/>
</dbReference>
<feature type="transmembrane region" description="Helical" evidence="8">
    <location>
        <begin position="591"/>
        <end position="614"/>
    </location>
</feature>
<feature type="compositionally biased region" description="Polar residues" evidence="9">
    <location>
        <begin position="832"/>
        <end position="845"/>
    </location>
</feature>
<feature type="transmembrane region" description="Helical" evidence="8">
    <location>
        <begin position="380"/>
        <end position="404"/>
    </location>
</feature>
<keyword evidence="7" id="KW-0325">Glycoprotein</keyword>
<dbReference type="GO" id="GO:0005229">
    <property type="term" value="F:intracellularly calcium-gated chloride channel activity"/>
    <property type="evidence" value="ECO:0007669"/>
    <property type="project" value="TreeGrafter"/>
</dbReference>
<dbReference type="AlphaFoldDB" id="A0A8C2FY87"/>
<evidence type="ECO:0000256" key="2">
    <source>
        <dbReference type="ARBA" id="ARBA00009671"/>
    </source>
</evidence>
<feature type="domain" description="Anoctamin transmembrane" evidence="10">
    <location>
        <begin position="236"/>
        <end position="784"/>
    </location>
</feature>
<feature type="region of interest" description="Disordered" evidence="9">
    <location>
        <begin position="801"/>
        <end position="845"/>
    </location>
</feature>
<dbReference type="PANTHER" id="PTHR12308:SF13">
    <property type="entry name" value="ANOCTAMIN-1"/>
    <property type="match status" value="1"/>
</dbReference>
<evidence type="ECO:0000256" key="3">
    <source>
        <dbReference type="ARBA" id="ARBA00022475"/>
    </source>
</evidence>
<keyword evidence="6 8" id="KW-0472">Membrane</keyword>
<evidence type="ECO:0000259" key="10">
    <source>
        <dbReference type="Pfam" id="PF04547"/>
    </source>
</evidence>
<reference evidence="12" key="1">
    <citation type="submission" date="2025-08" db="UniProtKB">
        <authorList>
            <consortium name="Ensembl"/>
        </authorList>
    </citation>
    <scope>IDENTIFICATION</scope>
</reference>
<organism evidence="12 13">
    <name type="scientific">Cyprinus carpio</name>
    <name type="common">Common carp</name>
    <dbReference type="NCBI Taxonomy" id="7962"/>
    <lineage>
        <taxon>Eukaryota</taxon>
        <taxon>Metazoa</taxon>
        <taxon>Chordata</taxon>
        <taxon>Craniata</taxon>
        <taxon>Vertebrata</taxon>
        <taxon>Euteleostomi</taxon>
        <taxon>Actinopterygii</taxon>
        <taxon>Neopterygii</taxon>
        <taxon>Teleostei</taxon>
        <taxon>Ostariophysi</taxon>
        <taxon>Cypriniformes</taxon>
        <taxon>Cyprinidae</taxon>
        <taxon>Cyprininae</taxon>
        <taxon>Cyprinus</taxon>
    </lineage>
</organism>
<evidence type="ECO:0000256" key="5">
    <source>
        <dbReference type="ARBA" id="ARBA00022989"/>
    </source>
</evidence>
<keyword evidence="4 8" id="KW-0812">Transmembrane</keyword>
<feature type="transmembrane region" description="Helical" evidence="8">
    <location>
        <begin position="247"/>
        <end position="271"/>
    </location>
</feature>
<dbReference type="GO" id="GO:0046983">
    <property type="term" value="F:protein dimerization activity"/>
    <property type="evidence" value="ECO:0007669"/>
    <property type="project" value="InterPro"/>
</dbReference>
<evidence type="ECO:0000256" key="9">
    <source>
        <dbReference type="SAM" id="MobiDB-lite"/>
    </source>
</evidence>
<dbReference type="PANTHER" id="PTHR12308">
    <property type="entry name" value="ANOCTAMIN"/>
    <property type="match status" value="1"/>
</dbReference>
<dbReference type="Proteomes" id="UP000694701">
    <property type="component" value="Unplaced"/>
</dbReference>
<comment type="subcellular location">
    <subcellularLocation>
        <location evidence="1">Cell membrane</location>
        <topology evidence="1">Multi-pass membrane protein</topology>
    </subcellularLocation>
    <subcellularLocation>
        <location evidence="8">Membrane</location>
        <topology evidence="8">Multi-pass membrane protein</topology>
    </subcellularLocation>
</comment>
<evidence type="ECO:0000256" key="1">
    <source>
        <dbReference type="ARBA" id="ARBA00004651"/>
    </source>
</evidence>
<dbReference type="InterPro" id="IPR032394">
    <property type="entry name" value="Anoct_dimer"/>
</dbReference>
<dbReference type="Pfam" id="PF04547">
    <property type="entry name" value="Anoctamin"/>
    <property type="match status" value="1"/>
</dbReference>
<feature type="transmembrane region" description="Helical" evidence="8">
    <location>
        <begin position="468"/>
        <end position="489"/>
    </location>
</feature>
<keyword evidence="5 8" id="KW-1133">Transmembrane helix</keyword>
<name>A0A8C2FY87_CYPCA</name>
<feature type="transmembrane region" description="Helical" evidence="8">
    <location>
        <begin position="424"/>
        <end position="448"/>
    </location>
</feature>
<dbReference type="InterPro" id="IPR049452">
    <property type="entry name" value="Anoctamin_TM"/>
</dbReference>
<evidence type="ECO:0000313" key="12">
    <source>
        <dbReference type="Ensembl" id="ENSCCRP00020063357.1"/>
    </source>
</evidence>
<evidence type="ECO:0000256" key="4">
    <source>
        <dbReference type="ARBA" id="ARBA00022692"/>
    </source>
</evidence>
<comment type="similarity">
    <text evidence="2 8">Belongs to the anoctamin family.</text>
</comment>
<evidence type="ECO:0000256" key="8">
    <source>
        <dbReference type="RuleBase" id="RU280814"/>
    </source>
</evidence>
<evidence type="ECO:0000313" key="13">
    <source>
        <dbReference type="Proteomes" id="UP000694701"/>
    </source>
</evidence>
<evidence type="ECO:0000256" key="7">
    <source>
        <dbReference type="ARBA" id="ARBA00023180"/>
    </source>
</evidence>
<protein>
    <recommendedName>
        <fullName evidence="8">Anoctamin</fullName>
    </recommendedName>
</protein>
<dbReference type="InterPro" id="IPR007632">
    <property type="entry name" value="Anoctamin"/>
</dbReference>